<evidence type="ECO:0000313" key="1">
    <source>
        <dbReference type="EMBL" id="MPN46409.1"/>
    </source>
</evidence>
<organism evidence="1">
    <name type="scientific">bioreactor metagenome</name>
    <dbReference type="NCBI Taxonomy" id="1076179"/>
    <lineage>
        <taxon>unclassified sequences</taxon>
        <taxon>metagenomes</taxon>
        <taxon>ecological metagenomes</taxon>
    </lineage>
</organism>
<dbReference type="EMBL" id="VSSQ01107047">
    <property type="protein sequence ID" value="MPN46409.1"/>
    <property type="molecule type" value="Genomic_DNA"/>
</dbReference>
<dbReference type="NCBIfam" id="NF041551">
    <property type="entry name" value="YlcI_YnfO_N"/>
    <property type="match status" value="1"/>
</dbReference>
<sequence length="77" mass="8420">MTVQIAIRLPEDMVAFLDKSVATGNAPSRAALVARAVEREMRRQLAEQDAAILQATGAKDDLDELVEWTAARVPIED</sequence>
<protein>
    <submittedName>
        <fullName evidence="1">Uncharacterized protein</fullName>
    </submittedName>
</protein>
<proteinExistence type="predicted"/>
<accession>A0A645I7P6</accession>
<dbReference type="AlphaFoldDB" id="A0A645I7P6"/>
<name>A0A645I7P6_9ZZZZ</name>
<comment type="caution">
    <text evidence="1">The sequence shown here is derived from an EMBL/GenBank/DDBJ whole genome shotgun (WGS) entry which is preliminary data.</text>
</comment>
<reference evidence="1" key="1">
    <citation type="submission" date="2019-08" db="EMBL/GenBank/DDBJ databases">
        <authorList>
            <person name="Kucharzyk K."/>
            <person name="Murdoch R.W."/>
            <person name="Higgins S."/>
            <person name="Loffler F."/>
        </authorList>
    </citation>
    <scope>NUCLEOTIDE SEQUENCE</scope>
</reference>
<gene>
    <name evidence="1" type="ORF">SDC9_193995</name>
</gene>